<feature type="transmembrane region" description="Helical" evidence="1">
    <location>
        <begin position="163"/>
        <end position="181"/>
    </location>
</feature>
<dbReference type="GO" id="GO:0005249">
    <property type="term" value="F:voltage-gated potassium channel activity"/>
    <property type="evidence" value="ECO:0007669"/>
    <property type="project" value="TreeGrafter"/>
</dbReference>
<sequence>MSSYFNAVIFCTKRKKEKISSLYILKTSLCVYLLYKIFSIRRKYMMPFKKHHCQLGLGSDSMLLKKPGLWANLYRSMRKMCQVAQYHPDTYDHFRSYPAVVAERQRQLYEGDKNLIHPLSLVSLCWHTIMAFVNLMHMFISTLRLFFVLTPPRTQTVHAIDKVLLAFHALCFLDILFNFNIGYTEKEYSHIVMKRRKIVCHYLRRWFLLDLASCLPVAFVLLYLDLKDTQCLLFAHILPLLRTPRLYTALIDVKVFTKIFTRSYIWYGMMRHAVLFVMTAHWCTCFVYLPPVLCYYWYGKIPWKYNRFLKDPDRDLWNIDLQNRYRKGMFIVLSSFFGTGFSMFRASEPEEIVIHALIILYSAMFMVYTLVLLLKVYMTTYSSTVRYHELMNQVEEYMTYKQFPAPLKKRVRAFYNYRYQELYYREETALDCLSGFFHIFHITAT</sequence>
<feature type="transmembrane region" description="Helical" evidence="1">
    <location>
        <begin position="273"/>
        <end position="298"/>
    </location>
</feature>
<dbReference type="PANTHER" id="PTHR45689">
    <property type="entry name" value="I[[H]] CHANNEL, ISOFORM E"/>
    <property type="match status" value="1"/>
</dbReference>
<dbReference type="Proteomes" id="UP000791440">
    <property type="component" value="Unassembled WGS sequence"/>
</dbReference>
<dbReference type="PANTHER" id="PTHR45689:SF14">
    <property type="entry name" value="CYCLIC NUCLEOTIDE-GATED CATION CHANNEL SUBUNIT A-LIKE PROTEIN"/>
    <property type="match status" value="1"/>
</dbReference>
<dbReference type="GO" id="GO:0035725">
    <property type="term" value="P:sodium ion transmembrane transport"/>
    <property type="evidence" value="ECO:0007669"/>
    <property type="project" value="TreeGrafter"/>
</dbReference>
<name>A0A921YLU2_MANSE</name>
<proteinExistence type="predicted"/>
<organism evidence="2 3">
    <name type="scientific">Manduca sexta</name>
    <name type="common">Tobacco hawkmoth</name>
    <name type="synonym">Tobacco hornworm</name>
    <dbReference type="NCBI Taxonomy" id="7130"/>
    <lineage>
        <taxon>Eukaryota</taxon>
        <taxon>Metazoa</taxon>
        <taxon>Ecdysozoa</taxon>
        <taxon>Arthropoda</taxon>
        <taxon>Hexapoda</taxon>
        <taxon>Insecta</taxon>
        <taxon>Pterygota</taxon>
        <taxon>Neoptera</taxon>
        <taxon>Endopterygota</taxon>
        <taxon>Lepidoptera</taxon>
        <taxon>Glossata</taxon>
        <taxon>Ditrysia</taxon>
        <taxon>Bombycoidea</taxon>
        <taxon>Sphingidae</taxon>
        <taxon>Sphinginae</taxon>
        <taxon>Sphingini</taxon>
        <taxon>Manduca</taxon>
    </lineage>
</organism>
<keyword evidence="3" id="KW-1185">Reference proteome</keyword>
<feature type="transmembrane region" description="Helical" evidence="1">
    <location>
        <begin position="328"/>
        <end position="346"/>
    </location>
</feature>
<evidence type="ECO:0000256" key="1">
    <source>
        <dbReference type="SAM" id="Phobius"/>
    </source>
</evidence>
<feature type="transmembrane region" description="Helical" evidence="1">
    <location>
        <begin position="121"/>
        <end position="143"/>
    </location>
</feature>
<reference evidence="2" key="1">
    <citation type="journal article" date="2016" name="Insect Biochem. Mol. Biol.">
        <title>Multifaceted biological insights from a draft genome sequence of the tobacco hornworm moth, Manduca sexta.</title>
        <authorList>
            <person name="Kanost M.R."/>
            <person name="Arrese E.L."/>
            <person name="Cao X."/>
            <person name="Chen Y.R."/>
            <person name="Chellapilla S."/>
            <person name="Goldsmith M.R."/>
            <person name="Grosse-Wilde E."/>
            <person name="Heckel D.G."/>
            <person name="Herndon N."/>
            <person name="Jiang H."/>
            <person name="Papanicolaou A."/>
            <person name="Qu J."/>
            <person name="Soulages J.L."/>
            <person name="Vogel H."/>
            <person name="Walters J."/>
            <person name="Waterhouse R.M."/>
            <person name="Ahn S.J."/>
            <person name="Almeida F.C."/>
            <person name="An C."/>
            <person name="Aqrawi P."/>
            <person name="Bretschneider A."/>
            <person name="Bryant W.B."/>
            <person name="Bucks S."/>
            <person name="Chao H."/>
            <person name="Chevignon G."/>
            <person name="Christen J.M."/>
            <person name="Clarke D.F."/>
            <person name="Dittmer N.T."/>
            <person name="Ferguson L.C.F."/>
            <person name="Garavelou S."/>
            <person name="Gordon K.H.J."/>
            <person name="Gunaratna R.T."/>
            <person name="Han Y."/>
            <person name="Hauser F."/>
            <person name="He Y."/>
            <person name="Heidel-Fischer H."/>
            <person name="Hirsh A."/>
            <person name="Hu Y."/>
            <person name="Jiang H."/>
            <person name="Kalra D."/>
            <person name="Klinner C."/>
            <person name="Konig C."/>
            <person name="Kovar C."/>
            <person name="Kroll A.R."/>
            <person name="Kuwar S.S."/>
            <person name="Lee S.L."/>
            <person name="Lehman R."/>
            <person name="Li K."/>
            <person name="Li Z."/>
            <person name="Liang H."/>
            <person name="Lovelace S."/>
            <person name="Lu Z."/>
            <person name="Mansfield J.H."/>
            <person name="McCulloch K.J."/>
            <person name="Mathew T."/>
            <person name="Morton B."/>
            <person name="Muzny D.M."/>
            <person name="Neunemann D."/>
            <person name="Ongeri F."/>
            <person name="Pauchet Y."/>
            <person name="Pu L.L."/>
            <person name="Pyrousis I."/>
            <person name="Rao X.J."/>
            <person name="Redding A."/>
            <person name="Roesel C."/>
            <person name="Sanchez-Gracia A."/>
            <person name="Schaack S."/>
            <person name="Shukla A."/>
            <person name="Tetreau G."/>
            <person name="Wang Y."/>
            <person name="Xiong G.H."/>
            <person name="Traut W."/>
            <person name="Walsh T.K."/>
            <person name="Worley K.C."/>
            <person name="Wu D."/>
            <person name="Wu W."/>
            <person name="Wu Y.Q."/>
            <person name="Zhang X."/>
            <person name="Zou Z."/>
            <person name="Zucker H."/>
            <person name="Briscoe A.D."/>
            <person name="Burmester T."/>
            <person name="Clem R.J."/>
            <person name="Feyereisen R."/>
            <person name="Grimmelikhuijzen C.J.P."/>
            <person name="Hamodrakas S.J."/>
            <person name="Hansson B.S."/>
            <person name="Huguet E."/>
            <person name="Jermiin L.S."/>
            <person name="Lan Q."/>
            <person name="Lehman H.K."/>
            <person name="Lorenzen M."/>
            <person name="Merzendorfer H."/>
            <person name="Michalopoulos I."/>
            <person name="Morton D.B."/>
            <person name="Muthukrishnan S."/>
            <person name="Oakeshott J.G."/>
            <person name="Palmer W."/>
            <person name="Park Y."/>
            <person name="Passarelli A.L."/>
            <person name="Rozas J."/>
            <person name="Schwartz L.M."/>
            <person name="Smith W."/>
            <person name="Southgate A."/>
            <person name="Vilcinskas A."/>
            <person name="Vogt R."/>
            <person name="Wang P."/>
            <person name="Werren J."/>
            <person name="Yu X.Q."/>
            <person name="Zhou J.J."/>
            <person name="Brown S.J."/>
            <person name="Scherer S.E."/>
            <person name="Richards S."/>
            <person name="Blissard G.W."/>
        </authorList>
    </citation>
    <scope>NUCLEOTIDE SEQUENCE</scope>
</reference>
<dbReference type="InterPro" id="IPR051413">
    <property type="entry name" value="K/Na_HCN_channel"/>
</dbReference>
<accession>A0A921YLU2</accession>
<gene>
    <name evidence="2" type="ORF">O3G_MSEX001992</name>
</gene>
<feature type="transmembrane region" description="Helical" evidence="1">
    <location>
        <begin position="352"/>
        <end position="374"/>
    </location>
</feature>
<keyword evidence="1" id="KW-1133">Transmembrane helix</keyword>
<keyword evidence="1" id="KW-0812">Transmembrane</keyword>
<evidence type="ECO:0008006" key="4">
    <source>
        <dbReference type="Google" id="ProtNLM"/>
    </source>
</evidence>
<protein>
    <recommendedName>
        <fullName evidence="4">Ion transport domain-containing protein</fullName>
    </recommendedName>
</protein>
<dbReference type="GO" id="GO:0003254">
    <property type="term" value="P:regulation of membrane depolarization"/>
    <property type="evidence" value="ECO:0007669"/>
    <property type="project" value="TreeGrafter"/>
</dbReference>
<comment type="caution">
    <text evidence="2">The sequence shown here is derived from an EMBL/GenBank/DDBJ whole genome shotgun (WGS) entry which is preliminary data.</text>
</comment>
<dbReference type="GO" id="GO:0098855">
    <property type="term" value="C:HCN channel complex"/>
    <property type="evidence" value="ECO:0007669"/>
    <property type="project" value="TreeGrafter"/>
</dbReference>
<dbReference type="EMBL" id="JH668288">
    <property type="protein sequence ID" value="KAG6441643.1"/>
    <property type="molecule type" value="Genomic_DNA"/>
</dbReference>
<evidence type="ECO:0000313" key="3">
    <source>
        <dbReference type="Proteomes" id="UP000791440"/>
    </source>
</evidence>
<feature type="transmembrane region" description="Helical" evidence="1">
    <location>
        <begin position="20"/>
        <end position="38"/>
    </location>
</feature>
<reference evidence="2" key="2">
    <citation type="submission" date="2020-12" db="EMBL/GenBank/DDBJ databases">
        <authorList>
            <person name="Kanost M."/>
        </authorList>
    </citation>
    <scope>NUCLEOTIDE SEQUENCE</scope>
</reference>
<keyword evidence="1" id="KW-0472">Membrane</keyword>
<evidence type="ECO:0000313" key="2">
    <source>
        <dbReference type="EMBL" id="KAG6441643.1"/>
    </source>
</evidence>
<feature type="transmembrane region" description="Helical" evidence="1">
    <location>
        <begin position="202"/>
        <end position="224"/>
    </location>
</feature>
<dbReference type="AlphaFoldDB" id="A0A921YLU2"/>